<dbReference type="SUPFAM" id="SSF51735">
    <property type="entry name" value="NAD(P)-binding Rossmann-fold domains"/>
    <property type="match status" value="1"/>
</dbReference>
<evidence type="ECO:0000256" key="2">
    <source>
        <dbReference type="ARBA" id="ARBA00023002"/>
    </source>
</evidence>
<dbReference type="PROSITE" id="PS00061">
    <property type="entry name" value="ADH_SHORT"/>
    <property type="match status" value="1"/>
</dbReference>
<keyword evidence="2" id="KW-0560">Oxidoreductase</keyword>
<evidence type="ECO:0000256" key="1">
    <source>
        <dbReference type="ARBA" id="ARBA00006484"/>
    </source>
</evidence>
<dbReference type="Proteomes" id="UP000298050">
    <property type="component" value="Unassembled WGS sequence"/>
</dbReference>
<organism evidence="5 6">
    <name type="scientific">Mangrovimicrobium sediminis</name>
    <dbReference type="NCBI Taxonomy" id="2562682"/>
    <lineage>
        <taxon>Bacteria</taxon>
        <taxon>Pseudomonadati</taxon>
        <taxon>Pseudomonadota</taxon>
        <taxon>Gammaproteobacteria</taxon>
        <taxon>Cellvibrionales</taxon>
        <taxon>Halieaceae</taxon>
        <taxon>Mangrovimicrobium</taxon>
    </lineage>
</organism>
<accession>A0A4Z0LVJ9</accession>
<dbReference type="AlphaFoldDB" id="A0A4Z0LVJ9"/>
<name>A0A4Z0LVJ9_9GAMM</name>
<dbReference type="InterPro" id="IPR051687">
    <property type="entry name" value="Peroxisomal_Beta-Oxidation"/>
</dbReference>
<feature type="domain" description="Ketoreductase" evidence="4">
    <location>
        <begin position="9"/>
        <end position="212"/>
    </location>
</feature>
<evidence type="ECO:0000313" key="6">
    <source>
        <dbReference type="Proteomes" id="UP000298050"/>
    </source>
</evidence>
<proteinExistence type="inferred from homology"/>
<evidence type="ECO:0000259" key="4">
    <source>
        <dbReference type="SMART" id="SM00822"/>
    </source>
</evidence>
<protein>
    <submittedName>
        <fullName evidence="5">SDR family NAD(P)-dependent oxidoreductase</fullName>
    </submittedName>
</protein>
<dbReference type="EMBL" id="SRLE01000014">
    <property type="protein sequence ID" value="TGD71264.1"/>
    <property type="molecule type" value="Genomic_DNA"/>
</dbReference>
<keyword evidence="6" id="KW-1185">Reference proteome</keyword>
<dbReference type="InterPro" id="IPR002347">
    <property type="entry name" value="SDR_fam"/>
</dbReference>
<dbReference type="InterPro" id="IPR020904">
    <property type="entry name" value="Sc_DH/Rdtase_CS"/>
</dbReference>
<dbReference type="Gene3D" id="3.40.50.720">
    <property type="entry name" value="NAD(P)-binding Rossmann-like Domain"/>
    <property type="match status" value="1"/>
</dbReference>
<dbReference type="PRINTS" id="PR00080">
    <property type="entry name" value="SDRFAMILY"/>
</dbReference>
<comment type="similarity">
    <text evidence="1 3">Belongs to the short-chain dehydrogenases/reductases (SDR) family.</text>
</comment>
<dbReference type="OrthoDB" id="9804774at2"/>
<dbReference type="InterPro" id="IPR057326">
    <property type="entry name" value="KR_dom"/>
</dbReference>
<dbReference type="PANTHER" id="PTHR45024">
    <property type="entry name" value="DEHYDROGENASES, SHORT CHAIN"/>
    <property type="match status" value="1"/>
</dbReference>
<dbReference type="Pfam" id="PF00106">
    <property type="entry name" value="adh_short"/>
    <property type="match status" value="1"/>
</dbReference>
<dbReference type="InterPro" id="IPR036291">
    <property type="entry name" value="NAD(P)-bd_dom_sf"/>
</dbReference>
<gene>
    <name evidence="5" type="ORF">E4634_18495</name>
</gene>
<dbReference type="PANTHER" id="PTHR45024:SF2">
    <property type="entry name" value="SCP2 DOMAIN-CONTAINING PROTEIN"/>
    <property type="match status" value="1"/>
</dbReference>
<dbReference type="GO" id="GO:0016491">
    <property type="term" value="F:oxidoreductase activity"/>
    <property type="evidence" value="ECO:0007669"/>
    <property type="project" value="UniProtKB-KW"/>
</dbReference>
<evidence type="ECO:0000256" key="3">
    <source>
        <dbReference type="RuleBase" id="RU000363"/>
    </source>
</evidence>
<dbReference type="RefSeq" id="WP_135446157.1">
    <property type="nucleotide sequence ID" value="NZ_SRLE01000014.1"/>
</dbReference>
<dbReference type="PRINTS" id="PR00081">
    <property type="entry name" value="GDHRDH"/>
</dbReference>
<evidence type="ECO:0000313" key="5">
    <source>
        <dbReference type="EMBL" id="TGD71264.1"/>
    </source>
</evidence>
<sequence>MSASSSDAPVAIVTGAGRGLGREHALALARAGYDLVVNDLGGAGDGTGADATPAQQVVAQIEALGQRAIANGADVSNWEAAGEMIRSAVEHFGRLDALVNNAGILRDRTIANITEEDWDLSIAVNLKGSAAPLHHAAAYWRDLSKARGEPVNAAVVNTTSASGLYGAAGQSNYAAAKLGVAAMSVAAARELGRYGVRVNVLAPAAVTRLTEGVMKTEELKQRLQPRFVAPLVVYLLSDAARDITGRVFEMGGGALVAVDMPRPGAGLRHADGEWTPERIAEIMPTLLEQVPAQPSGIEAMQYMMSAPLDE</sequence>
<comment type="caution">
    <text evidence="5">The sequence shown here is derived from an EMBL/GenBank/DDBJ whole genome shotgun (WGS) entry which is preliminary data.</text>
</comment>
<reference evidence="5 6" key="1">
    <citation type="submission" date="2019-04" db="EMBL/GenBank/DDBJ databases">
        <title>Taxonomy of novel Haliea sp. from mangrove soil of West Coast of India.</title>
        <authorList>
            <person name="Verma A."/>
            <person name="Kumar P."/>
            <person name="Krishnamurthi S."/>
        </authorList>
    </citation>
    <scope>NUCLEOTIDE SEQUENCE [LARGE SCALE GENOMIC DNA]</scope>
    <source>
        <strain evidence="5 6">SAOS-164</strain>
    </source>
</reference>
<dbReference type="SMART" id="SM00822">
    <property type="entry name" value="PKS_KR"/>
    <property type="match status" value="1"/>
</dbReference>